<evidence type="ECO:0000256" key="3">
    <source>
        <dbReference type="SAM" id="SignalP"/>
    </source>
</evidence>
<sequence>MLVNLLLLLAALINTGAADEVTLPLLCITPAGLKKGCPPLPKDPIDPSVKCLITSKITRNIIDKGPWAKKEQPVINCKIVEGGYPTVYPVNTTIGSDACLARFQQGDQPDWVEAPFAGSLMKCGAYPCQQRNRLVWGKDVNPELRLALAPVCHPPIPDPVTLDFGGKSWCPLYTEDVKSLKNCALPPLCEDDSDNVNRTAYLYPYFEEKDEKVFSIQKKYCEKLCDPKANNGKNCRRIPSCPGNSKYPVNNWEVLFDHQLPADYIKQDPFYVLRACLPWCTEEESLGKKIPKQPCNPRPVDRGGKKDPNPFFSAEFVAGPTLEPPSGSSDIVFGSALIVLLACAITIVAMIGGLFFWKRKKQMGNTKKGKVVATTTSMHTAVAQPSAMGPTKMGGNTGLEGGATGDEESETYINQALLNIKKAAGQPKPKGDKSLESEPSSRE</sequence>
<keyword evidence="2" id="KW-0472">Membrane</keyword>
<reference evidence="4" key="1">
    <citation type="submission" date="2023-06" db="EMBL/GenBank/DDBJ databases">
        <authorList>
            <person name="Delattre M."/>
        </authorList>
    </citation>
    <scope>NUCLEOTIDE SEQUENCE</scope>
    <source>
        <strain evidence="4">AF72</strain>
    </source>
</reference>
<evidence type="ECO:0000313" key="4">
    <source>
        <dbReference type="EMBL" id="CAJ0579238.1"/>
    </source>
</evidence>
<proteinExistence type="predicted"/>
<organism evidence="4 5">
    <name type="scientific">Mesorhabditis spiculigera</name>
    <dbReference type="NCBI Taxonomy" id="96644"/>
    <lineage>
        <taxon>Eukaryota</taxon>
        <taxon>Metazoa</taxon>
        <taxon>Ecdysozoa</taxon>
        <taxon>Nematoda</taxon>
        <taxon>Chromadorea</taxon>
        <taxon>Rhabditida</taxon>
        <taxon>Rhabditina</taxon>
        <taxon>Rhabditomorpha</taxon>
        <taxon>Rhabditoidea</taxon>
        <taxon>Rhabditidae</taxon>
        <taxon>Mesorhabditinae</taxon>
        <taxon>Mesorhabditis</taxon>
    </lineage>
</organism>
<keyword evidence="3" id="KW-0732">Signal</keyword>
<comment type="caution">
    <text evidence="4">The sequence shown here is derived from an EMBL/GenBank/DDBJ whole genome shotgun (WGS) entry which is preliminary data.</text>
</comment>
<keyword evidence="5" id="KW-1185">Reference proteome</keyword>
<protein>
    <submittedName>
        <fullName evidence="4">Uncharacterized protein</fullName>
    </submittedName>
</protein>
<dbReference type="Proteomes" id="UP001177023">
    <property type="component" value="Unassembled WGS sequence"/>
</dbReference>
<keyword evidence="2" id="KW-1133">Transmembrane helix</keyword>
<feature type="compositionally biased region" description="Gly residues" evidence="1">
    <location>
        <begin position="395"/>
        <end position="404"/>
    </location>
</feature>
<evidence type="ECO:0000256" key="1">
    <source>
        <dbReference type="SAM" id="MobiDB-lite"/>
    </source>
</evidence>
<feature type="compositionally biased region" description="Basic and acidic residues" evidence="1">
    <location>
        <begin position="429"/>
        <end position="443"/>
    </location>
</feature>
<feature type="region of interest" description="Disordered" evidence="1">
    <location>
        <begin position="381"/>
        <end position="443"/>
    </location>
</feature>
<accession>A0AA36D1D5</accession>
<name>A0AA36D1D5_9BILA</name>
<gene>
    <name evidence="4" type="ORF">MSPICULIGERA_LOCUS17465</name>
</gene>
<feature type="transmembrane region" description="Helical" evidence="2">
    <location>
        <begin position="331"/>
        <end position="357"/>
    </location>
</feature>
<dbReference type="AlphaFoldDB" id="A0AA36D1D5"/>
<dbReference type="EMBL" id="CATQJA010002656">
    <property type="protein sequence ID" value="CAJ0579238.1"/>
    <property type="molecule type" value="Genomic_DNA"/>
</dbReference>
<feature type="non-terminal residue" evidence="4">
    <location>
        <position position="1"/>
    </location>
</feature>
<feature type="signal peptide" evidence="3">
    <location>
        <begin position="1"/>
        <end position="18"/>
    </location>
</feature>
<evidence type="ECO:0000256" key="2">
    <source>
        <dbReference type="SAM" id="Phobius"/>
    </source>
</evidence>
<feature type="chain" id="PRO_5041331597" evidence="3">
    <location>
        <begin position="19"/>
        <end position="443"/>
    </location>
</feature>
<keyword evidence="2" id="KW-0812">Transmembrane</keyword>
<evidence type="ECO:0000313" key="5">
    <source>
        <dbReference type="Proteomes" id="UP001177023"/>
    </source>
</evidence>